<keyword evidence="6 11" id="KW-0067">ATP-binding</keyword>
<keyword evidence="15" id="KW-1185">Reference proteome</keyword>
<comment type="subcellular location">
    <subcellularLocation>
        <location evidence="1">Mitochondrion</location>
    </subcellularLocation>
</comment>
<dbReference type="PANTHER" id="PTHR43311">
    <property type="entry name" value="GLUTAMATE--TRNA LIGASE"/>
    <property type="match status" value="1"/>
</dbReference>
<feature type="domain" description="Glutamyl/glutaminyl-tRNA synthetase class Ib catalytic" evidence="12">
    <location>
        <begin position="29"/>
        <end position="347"/>
    </location>
</feature>
<dbReference type="PROSITE" id="PS00178">
    <property type="entry name" value="AA_TRNA_LIGASE_I"/>
    <property type="match status" value="1"/>
</dbReference>
<evidence type="ECO:0000256" key="7">
    <source>
        <dbReference type="ARBA" id="ARBA00022917"/>
    </source>
</evidence>
<accession>A0A9P6XK97</accession>
<dbReference type="PRINTS" id="PR00987">
    <property type="entry name" value="TRNASYNTHGLU"/>
</dbReference>
<name>A0A9P6XK97_RHIOR</name>
<evidence type="ECO:0000256" key="5">
    <source>
        <dbReference type="ARBA" id="ARBA00022741"/>
    </source>
</evidence>
<reference evidence="14" key="1">
    <citation type="journal article" date="2020" name="Microb. Genom.">
        <title>Genetic diversity of clinical and environmental Mucorales isolates obtained from an investigation of mucormycosis cases among solid organ transplant recipients.</title>
        <authorList>
            <person name="Nguyen M.H."/>
            <person name="Kaul D."/>
            <person name="Muto C."/>
            <person name="Cheng S.J."/>
            <person name="Richter R.A."/>
            <person name="Bruno V.M."/>
            <person name="Liu G."/>
            <person name="Beyhan S."/>
            <person name="Sundermann A.J."/>
            <person name="Mounaud S."/>
            <person name="Pasculle A.W."/>
            <person name="Nierman W.C."/>
            <person name="Driscoll E."/>
            <person name="Cumbie R."/>
            <person name="Clancy C.J."/>
            <person name="Dupont C.L."/>
        </authorList>
    </citation>
    <scope>NUCLEOTIDE SEQUENCE</scope>
    <source>
        <strain evidence="14">GL11</strain>
    </source>
</reference>
<gene>
    <name evidence="14" type="ORF">G6F64_000595</name>
</gene>
<dbReference type="OrthoDB" id="428822at2759"/>
<evidence type="ECO:0000259" key="13">
    <source>
        <dbReference type="Pfam" id="PF19269"/>
    </source>
</evidence>
<organism evidence="14 15">
    <name type="scientific">Rhizopus oryzae</name>
    <name type="common">Mucormycosis agent</name>
    <name type="synonym">Rhizopus arrhizus var. delemar</name>
    <dbReference type="NCBI Taxonomy" id="64495"/>
    <lineage>
        <taxon>Eukaryota</taxon>
        <taxon>Fungi</taxon>
        <taxon>Fungi incertae sedis</taxon>
        <taxon>Mucoromycota</taxon>
        <taxon>Mucoromycotina</taxon>
        <taxon>Mucoromycetes</taxon>
        <taxon>Mucorales</taxon>
        <taxon>Mucorineae</taxon>
        <taxon>Rhizopodaceae</taxon>
        <taxon>Rhizopus</taxon>
    </lineage>
</organism>
<evidence type="ECO:0000256" key="8">
    <source>
        <dbReference type="ARBA" id="ARBA00023146"/>
    </source>
</evidence>
<dbReference type="GO" id="GO:0000049">
    <property type="term" value="F:tRNA binding"/>
    <property type="evidence" value="ECO:0007669"/>
    <property type="project" value="InterPro"/>
</dbReference>
<dbReference type="AlphaFoldDB" id="A0A9P6XK97"/>
<evidence type="ECO:0000256" key="4">
    <source>
        <dbReference type="ARBA" id="ARBA00022598"/>
    </source>
</evidence>
<dbReference type="InterPro" id="IPR049940">
    <property type="entry name" value="GluQ/Sye"/>
</dbReference>
<dbReference type="InterPro" id="IPR045462">
    <property type="entry name" value="aa-tRNA-synth_I_cd-bd"/>
</dbReference>
<evidence type="ECO:0000313" key="15">
    <source>
        <dbReference type="Proteomes" id="UP000716291"/>
    </source>
</evidence>
<dbReference type="NCBIfam" id="TIGR00464">
    <property type="entry name" value="gltX_bact"/>
    <property type="match status" value="1"/>
</dbReference>
<dbReference type="GO" id="GO:0005524">
    <property type="term" value="F:ATP binding"/>
    <property type="evidence" value="ECO:0007669"/>
    <property type="project" value="UniProtKB-KW"/>
</dbReference>
<protein>
    <recommendedName>
        <fullName evidence="10">Glutamate--tRNA ligase, mitochondrial</fullName>
        <ecNumber evidence="3">6.1.1.17</ecNumber>
    </recommendedName>
    <alternativeName>
        <fullName evidence="9">Glutamyl-tRNA synthetase</fullName>
    </alternativeName>
</protein>
<dbReference type="EC" id="6.1.1.17" evidence="3"/>
<dbReference type="InterPro" id="IPR014729">
    <property type="entry name" value="Rossmann-like_a/b/a_fold"/>
</dbReference>
<dbReference type="CDD" id="cd00808">
    <property type="entry name" value="GluRS_core"/>
    <property type="match status" value="1"/>
</dbReference>
<evidence type="ECO:0000256" key="1">
    <source>
        <dbReference type="ARBA" id="ARBA00004173"/>
    </source>
</evidence>
<proteinExistence type="inferred from homology"/>
<feature type="domain" description="Aminoacyl-tRNA synthetase class I anticodon-binding" evidence="13">
    <location>
        <begin position="366"/>
        <end position="519"/>
    </location>
</feature>
<dbReference type="FunFam" id="3.40.50.620:FF:000045">
    <property type="entry name" value="Glutamate--tRNA ligase, mitochondrial"/>
    <property type="match status" value="1"/>
</dbReference>
<dbReference type="InterPro" id="IPR020058">
    <property type="entry name" value="Glu/Gln-tRNA-synth_Ib_cat-dom"/>
</dbReference>
<dbReference type="InterPro" id="IPR008925">
    <property type="entry name" value="aa_tRNA-synth_I_cd-bd_sf"/>
</dbReference>
<dbReference type="InterPro" id="IPR020751">
    <property type="entry name" value="aa-tRNA-synth_I_codon-bd_sub2"/>
</dbReference>
<dbReference type="InterPro" id="IPR033910">
    <property type="entry name" value="GluRS_core"/>
</dbReference>
<dbReference type="GO" id="GO:0008270">
    <property type="term" value="F:zinc ion binding"/>
    <property type="evidence" value="ECO:0007669"/>
    <property type="project" value="InterPro"/>
</dbReference>
<dbReference type="Gene3D" id="1.10.10.350">
    <property type="match status" value="1"/>
</dbReference>
<dbReference type="Pfam" id="PF19269">
    <property type="entry name" value="Anticodon_2"/>
    <property type="match status" value="1"/>
</dbReference>
<dbReference type="Gene3D" id="3.40.50.620">
    <property type="entry name" value="HUPs"/>
    <property type="match status" value="1"/>
</dbReference>
<evidence type="ECO:0000256" key="2">
    <source>
        <dbReference type="ARBA" id="ARBA00007894"/>
    </source>
</evidence>
<keyword evidence="8 11" id="KW-0030">Aminoacyl-tRNA synthetase</keyword>
<dbReference type="PANTHER" id="PTHR43311:SF2">
    <property type="entry name" value="GLUTAMATE--TRNA LIGASE, MITOCHONDRIAL-RELATED"/>
    <property type="match status" value="1"/>
</dbReference>
<sequence>MSALESIPRSTTLFVTFGWKRYTSTFPARVRFAPSPTGQLHLGGLRTALYNYLLAKKTNGQFILRIEDTDQTRYVEGAVENLIKALHWAGIHHDEGPEIQGPHTPYYQSKRTELYRKHAKELVDSNHAYRCFCTPERLQKVREARQKQGNYIAYDKHCSYLSEEEIQNNLDKKIPFTIRLRTPYEGTTEHDDLVYGKISFSNKTIDDTILIKSDGYPTYHLANVVDDHLMKITHVLRGEEWLSSTPKHLILYNALGWKPPLFAHLPLLLNSDGSKLSKRTGDVYVEQYISKGYLPESINNFVALLGWHPGHDVANDALFTMNELIDQFDIRDINHSGAIVDNQKLNWINKHHLLRRAETKEGLNSLVDMLKPLIEENYMNRLKDTKNEYRLQPDYLRQVISVIKDRIRNVHDIIQLCNYYFIEPDYQSSDSTAMKKKVKQPALDLITTSEFKEQLKSFEPFEANQIKRYIYELSDKHQMNPNHIMMALRYAISGSKVGAGVGETMQVLGKQTVLERLSKI</sequence>
<evidence type="ECO:0000259" key="12">
    <source>
        <dbReference type="Pfam" id="PF00749"/>
    </source>
</evidence>
<keyword evidence="5 11" id="KW-0547">Nucleotide-binding</keyword>
<dbReference type="SUPFAM" id="SSF48163">
    <property type="entry name" value="An anticodon-binding domain of class I aminoacyl-tRNA synthetases"/>
    <property type="match status" value="1"/>
</dbReference>
<dbReference type="GO" id="GO:0006424">
    <property type="term" value="P:glutamyl-tRNA aminoacylation"/>
    <property type="evidence" value="ECO:0007669"/>
    <property type="project" value="InterPro"/>
</dbReference>
<evidence type="ECO:0000256" key="10">
    <source>
        <dbReference type="ARBA" id="ARBA00072917"/>
    </source>
</evidence>
<dbReference type="InterPro" id="IPR004527">
    <property type="entry name" value="Glu-tRNA-ligase_bac/mito"/>
</dbReference>
<evidence type="ECO:0000256" key="6">
    <source>
        <dbReference type="ARBA" id="ARBA00022840"/>
    </source>
</evidence>
<dbReference type="Proteomes" id="UP000716291">
    <property type="component" value="Unassembled WGS sequence"/>
</dbReference>
<dbReference type="HAMAP" id="MF_00022">
    <property type="entry name" value="Glu_tRNA_synth_type1"/>
    <property type="match status" value="1"/>
</dbReference>
<evidence type="ECO:0000256" key="9">
    <source>
        <dbReference type="ARBA" id="ARBA00030865"/>
    </source>
</evidence>
<dbReference type="InterPro" id="IPR000924">
    <property type="entry name" value="Glu/Gln-tRNA-synth"/>
</dbReference>
<evidence type="ECO:0000256" key="11">
    <source>
        <dbReference type="RuleBase" id="RU363037"/>
    </source>
</evidence>
<evidence type="ECO:0000256" key="3">
    <source>
        <dbReference type="ARBA" id="ARBA00012835"/>
    </source>
</evidence>
<keyword evidence="4 11" id="KW-0436">Ligase</keyword>
<dbReference type="SUPFAM" id="SSF52374">
    <property type="entry name" value="Nucleotidylyl transferase"/>
    <property type="match status" value="1"/>
</dbReference>
<dbReference type="GO" id="GO:0005739">
    <property type="term" value="C:mitochondrion"/>
    <property type="evidence" value="ECO:0007669"/>
    <property type="project" value="UniProtKB-SubCell"/>
</dbReference>
<dbReference type="GO" id="GO:0004818">
    <property type="term" value="F:glutamate-tRNA ligase activity"/>
    <property type="evidence" value="ECO:0007669"/>
    <property type="project" value="UniProtKB-EC"/>
</dbReference>
<evidence type="ECO:0000313" key="14">
    <source>
        <dbReference type="EMBL" id="KAG1315540.1"/>
    </source>
</evidence>
<dbReference type="Pfam" id="PF00749">
    <property type="entry name" value="tRNA-synt_1c"/>
    <property type="match status" value="1"/>
</dbReference>
<comment type="similarity">
    <text evidence="2">Belongs to the class-I aminoacyl-tRNA synthetase family. Glutamate--tRNA ligase type 1 subfamily.</text>
</comment>
<dbReference type="InterPro" id="IPR001412">
    <property type="entry name" value="aa-tRNA-synth_I_CS"/>
</dbReference>
<comment type="caution">
    <text evidence="14">The sequence shown here is derived from an EMBL/GenBank/DDBJ whole genome shotgun (WGS) entry which is preliminary data.</text>
</comment>
<dbReference type="EMBL" id="JAANQT010000037">
    <property type="protein sequence ID" value="KAG1315540.1"/>
    <property type="molecule type" value="Genomic_DNA"/>
</dbReference>
<keyword evidence="7 11" id="KW-0648">Protein biosynthesis</keyword>